<gene>
    <name evidence="1" type="ORF">AVEN_187406_1</name>
</gene>
<keyword evidence="2" id="KW-1185">Reference proteome</keyword>
<evidence type="ECO:0000313" key="2">
    <source>
        <dbReference type="Proteomes" id="UP000499080"/>
    </source>
</evidence>
<accession>A0A4Y2N399</accession>
<sequence>MVQEQLSRSDSIQDIKMKLQNIQRAVQEHLYFAVSYEQDLFYIGKIKKIEDEGILMKLLEKSAGNFRRPKSDQKENVKIKLIFDGSVQLNGNNPFTMHIDQIIIAYKCYKKNRLGIWK</sequence>
<dbReference type="EMBL" id="BGPR01008448">
    <property type="protein sequence ID" value="GBN33908.1"/>
    <property type="molecule type" value="Genomic_DNA"/>
</dbReference>
<evidence type="ECO:0000313" key="1">
    <source>
        <dbReference type="EMBL" id="GBN33908.1"/>
    </source>
</evidence>
<dbReference type="Proteomes" id="UP000499080">
    <property type="component" value="Unassembled WGS sequence"/>
</dbReference>
<protein>
    <submittedName>
        <fullName evidence="1">Uncharacterized protein</fullName>
    </submittedName>
</protein>
<comment type="caution">
    <text evidence="1">The sequence shown here is derived from an EMBL/GenBank/DDBJ whole genome shotgun (WGS) entry which is preliminary data.</text>
</comment>
<proteinExistence type="predicted"/>
<dbReference type="AlphaFoldDB" id="A0A4Y2N399"/>
<name>A0A4Y2N399_ARAVE</name>
<reference evidence="1 2" key="1">
    <citation type="journal article" date="2019" name="Sci. Rep.">
        <title>Orb-weaving spider Araneus ventricosus genome elucidates the spidroin gene catalogue.</title>
        <authorList>
            <person name="Kono N."/>
            <person name="Nakamura H."/>
            <person name="Ohtoshi R."/>
            <person name="Moran D.A.P."/>
            <person name="Shinohara A."/>
            <person name="Yoshida Y."/>
            <person name="Fujiwara M."/>
            <person name="Mori M."/>
            <person name="Tomita M."/>
            <person name="Arakawa K."/>
        </authorList>
    </citation>
    <scope>NUCLEOTIDE SEQUENCE [LARGE SCALE GENOMIC DNA]</scope>
</reference>
<organism evidence="1 2">
    <name type="scientific">Araneus ventricosus</name>
    <name type="common">Orbweaver spider</name>
    <name type="synonym">Epeira ventricosa</name>
    <dbReference type="NCBI Taxonomy" id="182803"/>
    <lineage>
        <taxon>Eukaryota</taxon>
        <taxon>Metazoa</taxon>
        <taxon>Ecdysozoa</taxon>
        <taxon>Arthropoda</taxon>
        <taxon>Chelicerata</taxon>
        <taxon>Arachnida</taxon>
        <taxon>Araneae</taxon>
        <taxon>Araneomorphae</taxon>
        <taxon>Entelegynae</taxon>
        <taxon>Araneoidea</taxon>
        <taxon>Araneidae</taxon>
        <taxon>Araneus</taxon>
    </lineage>
</organism>